<protein>
    <submittedName>
        <fullName evidence="1">Uncharacterized protein</fullName>
    </submittedName>
</protein>
<reference evidence="1 2" key="1">
    <citation type="journal article" date="2019" name="Nat. Ecol. Evol.">
        <title>Megaphylogeny resolves global patterns of mushroom evolution.</title>
        <authorList>
            <person name="Varga T."/>
            <person name="Krizsan K."/>
            <person name="Foldi C."/>
            <person name="Dima B."/>
            <person name="Sanchez-Garcia M."/>
            <person name="Sanchez-Ramirez S."/>
            <person name="Szollosi G.J."/>
            <person name="Szarkandi J.G."/>
            <person name="Papp V."/>
            <person name="Albert L."/>
            <person name="Andreopoulos W."/>
            <person name="Angelini C."/>
            <person name="Antonin V."/>
            <person name="Barry K.W."/>
            <person name="Bougher N.L."/>
            <person name="Buchanan P."/>
            <person name="Buyck B."/>
            <person name="Bense V."/>
            <person name="Catcheside P."/>
            <person name="Chovatia M."/>
            <person name="Cooper J."/>
            <person name="Damon W."/>
            <person name="Desjardin D."/>
            <person name="Finy P."/>
            <person name="Geml J."/>
            <person name="Haridas S."/>
            <person name="Hughes K."/>
            <person name="Justo A."/>
            <person name="Karasinski D."/>
            <person name="Kautmanova I."/>
            <person name="Kiss B."/>
            <person name="Kocsube S."/>
            <person name="Kotiranta H."/>
            <person name="LaButti K.M."/>
            <person name="Lechner B.E."/>
            <person name="Liimatainen K."/>
            <person name="Lipzen A."/>
            <person name="Lukacs Z."/>
            <person name="Mihaltcheva S."/>
            <person name="Morgado L.N."/>
            <person name="Niskanen T."/>
            <person name="Noordeloos M.E."/>
            <person name="Ohm R.A."/>
            <person name="Ortiz-Santana B."/>
            <person name="Ovrebo C."/>
            <person name="Racz N."/>
            <person name="Riley R."/>
            <person name="Savchenko A."/>
            <person name="Shiryaev A."/>
            <person name="Soop K."/>
            <person name="Spirin V."/>
            <person name="Szebenyi C."/>
            <person name="Tomsovsky M."/>
            <person name="Tulloss R.E."/>
            <person name="Uehling J."/>
            <person name="Grigoriev I.V."/>
            <person name="Vagvolgyi C."/>
            <person name="Papp T."/>
            <person name="Martin F.M."/>
            <person name="Miettinen O."/>
            <person name="Hibbett D.S."/>
            <person name="Nagy L.G."/>
        </authorList>
    </citation>
    <scope>NUCLEOTIDE SEQUENCE [LARGE SCALE GENOMIC DNA]</scope>
    <source>
        <strain evidence="1 2">CBS 962.96</strain>
    </source>
</reference>
<accession>A0A4S8M7H2</accession>
<evidence type="ECO:0000313" key="1">
    <source>
        <dbReference type="EMBL" id="THU97763.1"/>
    </source>
</evidence>
<proteinExistence type="predicted"/>
<gene>
    <name evidence="1" type="ORF">K435DRAFT_54240</name>
</gene>
<evidence type="ECO:0000313" key="2">
    <source>
        <dbReference type="Proteomes" id="UP000297245"/>
    </source>
</evidence>
<sequence length="119" mass="13303">MNASVSKLPSTLCRSRDLCLIRDEGLKTSYANGEILLAFFLCLLFCLDALREEECRKYHRTRSTTIRRATVVATTMPIMSGTLVELVRLPLEGWAVGSEPVVPSNTFEELLKSQGSHEI</sequence>
<keyword evidence="2" id="KW-1185">Reference proteome</keyword>
<name>A0A4S8M7H2_DENBC</name>
<dbReference type="EMBL" id="ML179149">
    <property type="protein sequence ID" value="THU97763.1"/>
    <property type="molecule type" value="Genomic_DNA"/>
</dbReference>
<dbReference type="Proteomes" id="UP000297245">
    <property type="component" value="Unassembled WGS sequence"/>
</dbReference>
<organism evidence="1 2">
    <name type="scientific">Dendrothele bispora (strain CBS 962.96)</name>
    <dbReference type="NCBI Taxonomy" id="1314807"/>
    <lineage>
        <taxon>Eukaryota</taxon>
        <taxon>Fungi</taxon>
        <taxon>Dikarya</taxon>
        <taxon>Basidiomycota</taxon>
        <taxon>Agaricomycotina</taxon>
        <taxon>Agaricomycetes</taxon>
        <taxon>Agaricomycetidae</taxon>
        <taxon>Agaricales</taxon>
        <taxon>Agaricales incertae sedis</taxon>
        <taxon>Dendrothele</taxon>
    </lineage>
</organism>
<dbReference type="AlphaFoldDB" id="A0A4S8M7H2"/>